<name>A0A3N4RTR4_9ACTN</name>
<dbReference type="InterPro" id="IPR016024">
    <property type="entry name" value="ARM-type_fold"/>
</dbReference>
<dbReference type="AlphaFoldDB" id="A0A3N4RTR4"/>
<organism evidence="2 3">
    <name type="scientific">Kitasatospora cineracea</name>
    <dbReference type="NCBI Taxonomy" id="88074"/>
    <lineage>
        <taxon>Bacteria</taxon>
        <taxon>Bacillati</taxon>
        <taxon>Actinomycetota</taxon>
        <taxon>Actinomycetes</taxon>
        <taxon>Kitasatosporales</taxon>
        <taxon>Streptomycetaceae</taxon>
        <taxon>Kitasatospora</taxon>
    </lineage>
</organism>
<evidence type="ECO:0000313" key="3">
    <source>
        <dbReference type="Proteomes" id="UP000266906"/>
    </source>
</evidence>
<dbReference type="SUPFAM" id="SSF48371">
    <property type="entry name" value="ARM repeat"/>
    <property type="match status" value="1"/>
</dbReference>
<evidence type="ECO:0000256" key="1">
    <source>
        <dbReference type="SAM" id="MobiDB-lite"/>
    </source>
</evidence>
<dbReference type="EMBL" id="RKQG01000001">
    <property type="protein sequence ID" value="RPE36246.1"/>
    <property type="molecule type" value="Genomic_DNA"/>
</dbReference>
<gene>
    <name evidence="2" type="ORF">EDD38_4615</name>
</gene>
<comment type="caution">
    <text evidence="2">The sequence shown here is derived from an EMBL/GenBank/DDBJ whole genome shotgun (WGS) entry which is preliminary data.</text>
</comment>
<protein>
    <recommendedName>
        <fullName evidence="4">HEAT repeat protein</fullName>
    </recommendedName>
</protein>
<reference evidence="2 3" key="1">
    <citation type="submission" date="2018-11" db="EMBL/GenBank/DDBJ databases">
        <title>Sequencing the genomes of 1000 actinobacteria strains.</title>
        <authorList>
            <person name="Klenk H.-P."/>
        </authorList>
    </citation>
    <scope>NUCLEOTIDE SEQUENCE [LARGE SCALE GENOMIC DNA]</scope>
    <source>
        <strain evidence="2 3">DSM 44781</strain>
    </source>
</reference>
<evidence type="ECO:0000313" key="2">
    <source>
        <dbReference type="EMBL" id="RPE36246.1"/>
    </source>
</evidence>
<sequence>MGAGWQDDPVRQEIVRAFLDADPLEQAGGPLDVRAVLAALPAASKDAFAYDDLPWERFPEGPGTRDDVARLRSTDPEQVYRGVRGVEGQLANSYWSVAAMAVPFLLRAAADPRNRHRGYALETAAWTVRRPLTPWPETRSTLLRFDDPGWRYEPSGYFGTWGIEAAREALAADADLLTALLDDPVPGIRVAAACTLVAASGPAGRIRAALHAQLRAEDDPVVRAGLLLALVQWAGEHPDPGCETWVRARWSDPAEPPAVRLAAALGWLCLTDAPVPDALLAALDACATEETARLMAPLPWLREIDRGGDAGLRRFLDGLLPSVHPEPEGDDPWGASPSWE</sequence>
<accession>A0A3N4RTR4</accession>
<dbReference type="Proteomes" id="UP000266906">
    <property type="component" value="Unassembled WGS sequence"/>
</dbReference>
<proteinExistence type="predicted"/>
<feature type="region of interest" description="Disordered" evidence="1">
    <location>
        <begin position="321"/>
        <end position="340"/>
    </location>
</feature>
<evidence type="ECO:0008006" key="4">
    <source>
        <dbReference type="Google" id="ProtNLM"/>
    </source>
</evidence>
<keyword evidence="3" id="KW-1185">Reference proteome</keyword>
<dbReference type="RefSeq" id="WP_123819337.1">
    <property type="nucleotide sequence ID" value="NZ_RKQG01000001.1"/>
</dbReference>